<reference evidence="16 17" key="1">
    <citation type="journal article" date="2011" name="J. Gen. Appl. Microbiol.">
        <title>Draft genome sequencing of the enigmatic yeast Saitoella complicata.</title>
        <authorList>
            <person name="Nishida H."/>
            <person name="Hamamoto M."/>
            <person name="Sugiyama J."/>
        </authorList>
    </citation>
    <scope>NUCLEOTIDE SEQUENCE [LARGE SCALE GENOMIC DNA]</scope>
    <source>
        <strain evidence="16 17">NRRL Y-17804</strain>
    </source>
</reference>
<keyword evidence="5" id="KW-0808">Transferase</keyword>
<keyword evidence="17" id="KW-1185">Reference proteome</keyword>
<evidence type="ECO:0000256" key="7">
    <source>
        <dbReference type="ARBA" id="ARBA00022787"/>
    </source>
</evidence>
<dbReference type="InterPro" id="IPR001926">
    <property type="entry name" value="TrpB-like_PALP"/>
</dbReference>
<gene>
    <name evidence="16" type="ORF">G7K_5333-t1</name>
</gene>
<evidence type="ECO:0000256" key="5">
    <source>
        <dbReference type="ARBA" id="ARBA00022679"/>
    </source>
</evidence>
<proteinExistence type="inferred from homology"/>
<keyword evidence="10" id="KW-0496">Mitochondrion</keyword>
<dbReference type="Proteomes" id="UP000033140">
    <property type="component" value="Unassembled WGS sequence"/>
</dbReference>
<dbReference type="AlphaFoldDB" id="A0A0E9NP68"/>
<name>A0A0E9NP68_SAICN</name>
<evidence type="ECO:0000256" key="8">
    <source>
        <dbReference type="ARBA" id="ARBA00022898"/>
    </source>
</evidence>
<feature type="compositionally biased region" description="Basic and acidic residues" evidence="14">
    <location>
        <begin position="144"/>
        <end position="156"/>
    </location>
</feature>
<sequence>MLILIFSSSRLAINVGQVVSMSASSATPYDRSTLLTGLTIGVFLTLSAPKLLRLLNLQPSENPRIKSHGKIAPEKDIRIGMEGLIGNTPLVKIKSLSEATGCEILAKAEFLNPGNSPKDRVALSIILEAEKNGLLRPSHSLHHRPTDNTDDHNAVSSHLRADNDSLEPITSGKVEDPDTIYEGTVGSTGISLAILARARGYRAHICMPDDQSPEKSNLLRALGAHVEQVRPASIVDKSQFVNRAYSRAEEHSADESRDSRGFFADQFENEANWCAHYDTTGPEIYSQSGGVVDAFVAGAGTGGTLSGCVKYLKPLLPDMKVFLADPPGSGLFNKVNYGVMFDEKEREGRRRRHQVDTVVEGIGINRITNNFRRGEEYVDKAIRVTDEEAVAMSRYLVEHDGLFLGSSSAVNCVAAVRAARELGEESGKVVVTILCDPGNRHLGKFWSDEYLKDYGIDVDDLDWSDLGFLDQK</sequence>
<evidence type="ECO:0000256" key="6">
    <source>
        <dbReference type="ARBA" id="ARBA00022692"/>
    </source>
</evidence>
<comment type="similarity">
    <text evidence="3">Belongs to the cysteine synthase/cystathionine beta-synthase family.</text>
</comment>
<protein>
    <recommendedName>
        <fullName evidence="4">cysteine synthase</fullName>
        <ecNumber evidence="4">2.5.1.47</ecNumber>
    </recommendedName>
    <alternativeName>
        <fullName evidence="13">Cysteine synthase-like protein</fullName>
    </alternativeName>
</protein>
<evidence type="ECO:0000256" key="12">
    <source>
        <dbReference type="ARBA" id="ARBA00047931"/>
    </source>
</evidence>
<evidence type="ECO:0000313" key="16">
    <source>
        <dbReference type="EMBL" id="GAO51225.1"/>
    </source>
</evidence>
<feature type="domain" description="Tryptophan synthase beta chain-like PALP" evidence="15">
    <location>
        <begin position="83"/>
        <end position="436"/>
    </location>
</feature>
<comment type="subcellular location">
    <subcellularLocation>
        <location evidence="2">Mitochondrion outer membrane</location>
        <topology evidence="2">Single-pass membrane protein</topology>
    </subcellularLocation>
</comment>
<reference evidence="16 17" key="3">
    <citation type="journal article" date="2015" name="Genome Announc.">
        <title>Draft Genome Sequence of the Archiascomycetous Yeast Saitoella complicata.</title>
        <authorList>
            <person name="Yamauchi K."/>
            <person name="Kondo S."/>
            <person name="Hamamoto M."/>
            <person name="Takahashi Y."/>
            <person name="Ogura Y."/>
            <person name="Hayashi T."/>
            <person name="Nishida H."/>
        </authorList>
    </citation>
    <scope>NUCLEOTIDE SEQUENCE [LARGE SCALE GENOMIC DNA]</scope>
    <source>
        <strain evidence="16 17">NRRL Y-17804</strain>
    </source>
</reference>
<dbReference type="Pfam" id="PF00291">
    <property type="entry name" value="PALP"/>
    <property type="match status" value="1"/>
</dbReference>
<evidence type="ECO:0000256" key="2">
    <source>
        <dbReference type="ARBA" id="ARBA00004572"/>
    </source>
</evidence>
<dbReference type="STRING" id="698492.A0A0E9NP68"/>
<dbReference type="FunFam" id="3.40.50.1100:FF:000049">
    <property type="entry name" value="Cysteine synthase, putative"/>
    <property type="match status" value="1"/>
</dbReference>
<evidence type="ECO:0000256" key="3">
    <source>
        <dbReference type="ARBA" id="ARBA00007103"/>
    </source>
</evidence>
<dbReference type="EMBL" id="BACD03000043">
    <property type="protein sequence ID" value="GAO51225.1"/>
    <property type="molecule type" value="Genomic_DNA"/>
</dbReference>
<evidence type="ECO:0000256" key="4">
    <source>
        <dbReference type="ARBA" id="ARBA00012681"/>
    </source>
</evidence>
<dbReference type="GO" id="GO:0005741">
    <property type="term" value="C:mitochondrial outer membrane"/>
    <property type="evidence" value="ECO:0007669"/>
    <property type="project" value="UniProtKB-SubCell"/>
</dbReference>
<evidence type="ECO:0000259" key="15">
    <source>
        <dbReference type="Pfam" id="PF00291"/>
    </source>
</evidence>
<evidence type="ECO:0000256" key="13">
    <source>
        <dbReference type="ARBA" id="ARBA00078545"/>
    </source>
</evidence>
<feature type="region of interest" description="Disordered" evidence="14">
    <location>
        <begin position="137"/>
        <end position="156"/>
    </location>
</feature>
<dbReference type="GO" id="GO:0004124">
    <property type="term" value="F:cysteine synthase activity"/>
    <property type="evidence" value="ECO:0007669"/>
    <property type="project" value="UniProtKB-EC"/>
</dbReference>
<keyword evidence="7" id="KW-1000">Mitochondrion outer membrane</keyword>
<reference evidence="16 17" key="2">
    <citation type="journal article" date="2014" name="J. Gen. Appl. Microbiol.">
        <title>The early diverging ascomycetous budding yeast Saitoella complicata has three histone deacetylases belonging to the Clr6, Hos2, and Rpd3 lineages.</title>
        <authorList>
            <person name="Nishida H."/>
            <person name="Matsumoto T."/>
            <person name="Kondo S."/>
            <person name="Hamamoto M."/>
            <person name="Yoshikawa H."/>
        </authorList>
    </citation>
    <scope>NUCLEOTIDE SEQUENCE [LARGE SCALE GENOMIC DNA]</scope>
    <source>
        <strain evidence="16 17">NRRL Y-17804</strain>
    </source>
</reference>
<comment type="catalytic activity">
    <reaction evidence="12">
        <text>O-acetyl-L-serine + hydrogen sulfide = L-cysteine + acetate</text>
        <dbReference type="Rhea" id="RHEA:14829"/>
        <dbReference type="ChEBI" id="CHEBI:29919"/>
        <dbReference type="ChEBI" id="CHEBI:30089"/>
        <dbReference type="ChEBI" id="CHEBI:35235"/>
        <dbReference type="ChEBI" id="CHEBI:58340"/>
        <dbReference type="EC" id="2.5.1.47"/>
    </reaction>
</comment>
<evidence type="ECO:0000256" key="9">
    <source>
        <dbReference type="ARBA" id="ARBA00022989"/>
    </source>
</evidence>
<dbReference type="InterPro" id="IPR001216">
    <property type="entry name" value="P-phosphate_BS"/>
</dbReference>
<dbReference type="Gene3D" id="3.40.50.1100">
    <property type="match status" value="3"/>
</dbReference>
<dbReference type="InterPro" id="IPR036052">
    <property type="entry name" value="TrpB-like_PALP_sf"/>
</dbReference>
<dbReference type="FunFam" id="3.40.50.1100:FF:000096">
    <property type="entry name" value="Related to cysteine synthase"/>
    <property type="match status" value="1"/>
</dbReference>
<organism evidence="16 17">
    <name type="scientific">Saitoella complicata (strain BCRC 22490 / CBS 7301 / JCM 7358 / NBRC 10748 / NRRL Y-17804)</name>
    <dbReference type="NCBI Taxonomy" id="698492"/>
    <lineage>
        <taxon>Eukaryota</taxon>
        <taxon>Fungi</taxon>
        <taxon>Dikarya</taxon>
        <taxon>Ascomycota</taxon>
        <taxon>Taphrinomycotina</taxon>
        <taxon>Taphrinomycotina incertae sedis</taxon>
        <taxon>Saitoella</taxon>
    </lineage>
</organism>
<accession>A0A0E9NP68</accession>
<keyword evidence="11" id="KW-0472">Membrane</keyword>
<dbReference type="GO" id="GO:0006535">
    <property type="term" value="P:cysteine biosynthetic process from serine"/>
    <property type="evidence" value="ECO:0007669"/>
    <property type="project" value="InterPro"/>
</dbReference>
<dbReference type="EC" id="2.5.1.47" evidence="4"/>
<evidence type="ECO:0000313" key="17">
    <source>
        <dbReference type="Proteomes" id="UP000033140"/>
    </source>
</evidence>
<dbReference type="PROSITE" id="PS00901">
    <property type="entry name" value="CYS_SYNTHASE"/>
    <property type="match status" value="1"/>
</dbReference>
<dbReference type="SUPFAM" id="SSF53686">
    <property type="entry name" value="Tryptophan synthase beta subunit-like PLP-dependent enzymes"/>
    <property type="match status" value="1"/>
</dbReference>
<evidence type="ECO:0000256" key="11">
    <source>
        <dbReference type="ARBA" id="ARBA00023136"/>
    </source>
</evidence>
<dbReference type="OMA" id="WMADYGF"/>
<evidence type="ECO:0000256" key="10">
    <source>
        <dbReference type="ARBA" id="ARBA00023128"/>
    </source>
</evidence>
<comment type="caution">
    <text evidence="16">The sequence shown here is derived from an EMBL/GenBank/DDBJ whole genome shotgun (WGS) entry which is preliminary data.</text>
</comment>
<dbReference type="CDD" id="cd01561">
    <property type="entry name" value="CBS_like"/>
    <property type="match status" value="1"/>
</dbReference>
<keyword evidence="8" id="KW-0663">Pyridoxal phosphate</keyword>
<comment type="cofactor">
    <cofactor evidence="1">
        <name>pyridoxal 5'-phosphate</name>
        <dbReference type="ChEBI" id="CHEBI:597326"/>
    </cofactor>
</comment>
<keyword evidence="9" id="KW-1133">Transmembrane helix</keyword>
<evidence type="ECO:0000256" key="14">
    <source>
        <dbReference type="SAM" id="MobiDB-lite"/>
    </source>
</evidence>
<dbReference type="InterPro" id="IPR050214">
    <property type="entry name" value="Cys_Synth/Cystath_Beta-Synth"/>
</dbReference>
<dbReference type="PANTHER" id="PTHR10314">
    <property type="entry name" value="CYSTATHIONINE BETA-SYNTHASE"/>
    <property type="match status" value="1"/>
</dbReference>
<evidence type="ECO:0000256" key="1">
    <source>
        <dbReference type="ARBA" id="ARBA00001933"/>
    </source>
</evidence>
<keyword evidence="6" id="KW-0812">Transmembrane</keyword>